<keyword evidence="6" id="KW-0812">Transmembrane</keyword>
<keyword evidence="6" id="KW-1133">Transmembrane helix</keyword>
<keyword evidence="6" id="KW-0472">Membrane</keyword>
<dbReference type="PIRSF" id="PIRSF017617">
    <property type="entry name" value="Thr_aldolase"/>
    <property type="match status" value="1"/>
</dbReference>
<dbReference type="InterPro" id="IPR015424">
    <property type="entry name" value="PyrdxlP-dep_Trfase"/>
</dbReference>
<dbReference type="InterPro" id="IPR015421">
    <property type="entry name" value="PyrdxlP-dep_Trfase_major"/>
</dbReference>
<keyword evidence="9" id="KW-1185">Reference proteome</keyword>
<dbReference type="STRING" id="133383.A0A1R0H7G5"/>
<sequence length="354" mass="38807">MSYNANESKNLVSKFKYDMRSDTVTCPTPEMINHMVRATVGDDVYGEDLSTINLQNKTASLCGMQAGLYCVSGTLSNQLALRTHLVAPPYSVLCDKYAHINVYEAGGVSFHSRAHTVAVKPKNKKYITVDEVKENFIFDQEDVHSAPTRVISLENTINGVVSSILPYIFISVFNFFFFITLDGARLWNASVKSGVPLQEYGKYFDSISICFSKGLGAPMGSMLLGSSKFIKKATHFRKLFGAGWRQAGFMAEAANYAIDNIFPILKYDHARASSLASQLSSLGISFDHPVETNMVFADFGSVGLKTSDVAQSLESSGVLIMPYTDSVARIVFHHLIDDGAIELIVSNIKGLLAN</sequence>
<dbReference type="InterPro" id="IPR001597">
    <property type="entry name" value="ArAA_b-elim_lyase/Thr_aldolase"/>
</dbReference>
<dbReference type="Proteomes" id="UP000187455">
    <property type="component" value="Unassembled WGS sequence"/>
</dbReference>
<keyword evidence="3" id="KW-0663">Pyridoxal phosphate</keyword>
<dbReference type="GO" id="GO:0008732">
    <property type="term" value="F:L-allo-threonine aldolase activity"/>
    <property type="evidence" value="ECO:0007669"/>
    <property type="project" value="TreeGrafter"/>
</dbReference>
<dbReference type="PANTHER" id="PTHR48097">
    <property type="entry name" value="L-THREONINE ALDOLASE-RELATED"/>
    <property type="match status" value="1"/>
</dbReference>
<comment type="similarity">
    <text evidence="2">Belongs to the threonine aldolase family.</text>
</comment>
<organism evidence="8 9">
    <name type="scientific">Smittium mucronatum</name>
    <dbReference type="NCBI Taxonomy" id="133383"/>
    <lineage>
        <taxon>Eukaryota</taxon>
        <taxon>Fungi</taxon>
        <taxon>Fungi incertae sedis</taxon>
        <taxon>Zoopagomycota</taxon>
        <taxon>Kickxellomycotina</taxon>
        <taxon>Harpellomycetes</taxon>
        <taxon>Harpellales</taxon>
        <taxon>Legeriomycetaceae</taxon>
        <taxon>Smittium</taxon>
    </lineage>
</organism>
<evidence type="ECO:0000259" key="7">
    <source>
        <dbReference type="Pfam" id="PF01212"/>
    </source>
</evidence>
<reference evidence="8 9" key="1">
    <citation type="journal article" date="2016" name="Mol. Biol. Evol.">
        <title>Genome-Wide Survey of Gut Fungi (Harpellales) Reveals the First Horizontally Transferred Ubiquitin Gene from a Mosquito Host.</title>
        <authorList>
            <person name="Wang Y."/>
            <person name="White M.M."/>
            <person name="Kvist S."/>
            <person name="Moncalvo J.M."/>
        </authorList>
    </citation>
    <scope>NUCLEOTIDE SEQUENCE [LARGE SCALE GENOMIC DNA]</scope>
    <source>
        <strain evidence="8 9">ALG-7-W6</strain>
    </source>
</reference>
<dbReference type="InterPro" id="IPR015422">
    <property type="entry name" value="PyrdxlP-dep_Trfase_small"/>
</dbReference>
<evidence type="ECO:0000313" key="9">
    <source>
        <dbReference type="Proteomes" id="UP000187455"/>
    </source>
</evidence>
<evidence type="ECO:0000256" key="5">
    <source>
        <dbReference type="PIRSR" id="PIRSR017617-1"/>
    </source>
</evidence>
<feature type="domain" description="Aromatic amino acid beta-eliminating lyase/threonine aldolase" evidence="7">
    <location>
        <begin position="18"/>
        <end position="298"/>
    </location>
</feature>
<dbReference type="FunFam" id="3.40.640.10:FF:000030">
    <property type="entry name" value="Low-specificity L-threonine aldolase"/>
    <property type="match status" value="1"/>
</dbReference>
<proteinExistence type="inferred from homology"/>
<evidence type="ECO:0000256" key="6">
    <source>
        <dbReference type="SAM" id="Phobius"/>
    </source>
</evidence>
<dbReference type="SUPFAM" id="SSF53383">
    <property type="entry name" value="PLP-dependent transferases"/>
    <property type="match status" value="1"/>
</dbReference>
<dbReference type="PANTHER" id="PTHR48097:SF9">
    <property type="entry name" value="L-THREONINE ALDOLASE"/>
    <property type="match status" value="1"/>
</dbReference>
<evidence type="ECO:0000256" key="3">
    <source>
        <dbReference type="ARBA" id="ARBA00022898"/>
    </source>
</evidence>
<name>A0A1R0H7G5_9FUNG</name>
<dbReference type="NCBIfam" id="NF041359">
    <property type="entry name" value="GntG_guanitoxin"/>
    <property type="match status" value="1"/>
</dbReference>
<dbReference type="Gene3D" id="3.90.1150.10">
    <property type="entry name" value="Aspartate Aminotransferase, domain 1"/>
    <property type="match status" value="1"/>
</dbReference>
<protein>
    <submittedName>
        <fullName evidence="8">Low-specificity L-threonine aldolase</fullName>
    </submittedName>
</protein>
<evidence type="ECO:0000256" key="2">
    <source>
        <dbReference type="ARBA" id="ARBA00006966"/>
    </source>
</evidence>
<gene>
    <name evidence="8" type="ORF">AYI68_g792</name>
</gene>
<comment type="cofactor">
    <cofactor evidence="1">
        <name>pyridoxal 5'-phosphate</name>
        <dbReference type="ChEBI" id="CHEBI:597326"/>
    </cofactor>
</comment>
<dbReference type="Gene3D" id="3.40.640.10">
    <property type="entry name" value="Type I PLP-dependent aspartate aminotransferase-like (Major domain)"/>
    <property type="match status" value="1"/>
</dbReference>
<evidence type="ECO:0000256" key="4">
    <source>
        <dbReference type="ARBA" id="ARBA00023239"/>
    </source>
</evidence>
<dbReference type="OrthoDB" id="10261951at2759"/>
<dbReference type="InterPro" id="IPR023603">
    <property type="entry name" value="Low_specificity_L-TA-like"/>
</dbReference>
<dbReference type="EMBL" id="LSSL01000267">
    <property type="protein sequence ID" value="OLY85028.1"/>
    <property type="molecule type" value="Genomic_DNA"/>
</dbReference>
<feature type="transmembrane region" description="Helical" evidence="6">
    <location>
        <begin position="164"/>
        <end position="184"/>
    </location>
</feature>
<dbReference type="Pfam" id="PF01212">
    <property type="entry name" value="Beta_elim_lyase"/>
    <property type="match status" value="1"/>
</dbReference>
<dbReference type="GO" id="GO:0006567">
    <property type="term" value="P:L-threonine catabolic process"/>
    <property type="evidence" value="ECO:0007669"/>
    <property type="project" value="TreeGrafter"/>
</dbReference>
<evidence type="ECO:0000313" key="8">
    <source>
        <dbReference type="EMBL" id="OLY85028.1"/>
    </source>
</evidence>
<feature type="modified residue" description="N6-(pyridoxal phosphate)lysine" evidence="5">
    <location>
        <position position="213"/>
    </location>
</feature>
<comment type="caution">
    <text evidence="8">The sequence shown here is derived from an EMBL/GenBank/DDBJ whole genome shotgun (WGS) entry which is preliminary data.</text>
</comment>
<dbReference type="GO" id="GO:0005829">
    <property type="term" value="C:cytosol"/>
    <property type="evidence" value="ECO:0007669"/>
    <property type="project" value="TreeGrafter"/>
</dbReference>
<evidence type="ECO:0000256" key="1">
    <source>
        <dbReference type="ARBA" id="ARBA00001933"/>
    </source>
</evidence>
<keyword evidence="4" id="KW-0456">Lyase</keyword>
<dbReference type="AlphaFoldDB" id="A0A1R0H7G5"/>
<dbReference type="GO" id="GO:0006545">
    <property type="term" value="P:glycine biosynthetic process"/>
    <property type="evidence" value="ECO:0007669"/>
    <property type="project" value="TreeGrafter"/>
</dbReference>
<accession>A0A1R0H7G5</accession>